<dbReference type="Proteomes" id="UP000054164">
    <property type="component" value="Unassembled WGS sequence"/>
</dbReference>
<dbReference type="AlphaFoldDB" id="A0A060N8V5"/>
<dbReference type="HOGENOM" id="CLU_1298455_0_0_9"/>
<sequence>MNKKILYFEGAGWSEADVSKNTIGNCRIRTSFVNNEEKQIYLEIGAGYIYNEKHKKEIERYYLHIDFCFYITGGKDDCNNSKIYFDRQDLRNNYNYSKEDILRWVNKNLNCSFYTIEVLPDLGGYRVHGDNGTYNLMENYIYNLELIKKREEIQQYFYDLEKSEGKQYPNFSLWVDDNDVNLLHLLRSFDGYNKHWSIRTDIKNWKDNIQETILGKYGC</sequence>
<reference evidence="1" key="1">
    <citation type="submission" date="2013-10" db="EMBL/GenBank/DDBJ databases">
        <title>Draft genome sequence of Clostridium botulinum type B strain Osaka05.</title>
        <authorList>
            <person name="Sakaguchi Y."/>
            <person name="Hosomi K."/>
            <person name="Uchiyama J."/>
            <person name="Ogura Y."/>
            <person name="Sakaguchi M."/>
            <person name="Kohda T."/>
            <person name="Mukamoto M."/>
            <person name="Misawa N."/>
            <person name="Matsuzaki S."/>
            <person name="Hayashi T."/>
            <person name="Kozaki S."/>
        </authorList>
    </citation>
    <scope>NUCLEOTIDE SEQUENCE</scope>
    <source>
        <strain evidence="1">Osaka05</strain>
    </source>
</reference>
<gene>
    <name evidence="1" type="ORF">CBO05P1_239</name>
</gene>
<dbReference type="RefSeq" id="WP_051394098.1">
    <property type="nucleotide sequence ID" value="NZ_BA000058.1"/>
</dbReference>
<accession>A0A060N8V5</accession>
<protein>
    <submittedName>
        <fullName evidence="1">Uncharacterized protein</fullName>
    </submittedName>
</protein>
<name>A0A060N8V5_CLOBO</name>
<organism evidence="1">
    <name type="scientific">Clostridium botulinum B str. Osaka05</name>
    <dbReference type="NCBI Taxonomy" id="1407017"/>
    <lineage>
        <taxon>Bacteria</taxon>
        <taxon>Bacillati</taxon>
        <taxon>Bacillota</taxon>
        <taxon>Clostridia</taxon>
        <taxon>Eubacteriales</taxon>
        <taxon>Clostridiaceae</taxon>
        <taxon>Clostridium</taxon>
    </lineage>
</organism>
<dbReference type="EMBL" id="BA000058">
    <property type="protein sequence ID" value="BAO04958.1"/>
    <property type="molecule type" value="Genomic_DNA"/>
</dbReference>
<proteinExistence type="predicted"/>
<evidence type="ECO:0000313" key="1">
    <source>
        <dbReference type="EMBL" id="BAO04958.1"/>
    </source>
</evidence>